<proteinExistence type="predicted"/>
<reference evidence="1 2" key="1">
    <citation type="submission" date="2024-01" db="EMBL/GenBank/DDBJ databases">
        <authorList>
            <person name="Allen C."/>
            <person name="Tagirdzhanova G."/>
        </authorList>
    </citation>
    <scope>NUCLEOTIDE SEQUENCE [LARGE SCALE GENOMIC DNA]</scope>
    <source>
        <strain evidence="1 2">CBS 119000</strain>
    </source>
</reference>
<organism evidence="1 2">
    <name type="scientific">Sporothrix epigloea</name>
    <dbReference type="NCBI Taxonomy" id="1892477"/>
    <lineage>
        <taxon>Eukaryota</taxon>
        <taxon>Fungi</taxon>
        <taxon>Dikarya</taxon>
        <taxon>Ascomycota</taxon>
        <taxon>Pezizomycotina</taxon>
        <taxon>Sordariomycetes</taxon>
        <taxon>Sordariomycetidae</taxon>
        <taxon>Ophiostomatales</taxon>
        <taxon>Ophiostomataceae</taxon>
        <taxon>Sporothrix</taxon>
    </lineage>
</organism>
<accession>A0ABP0DEA2</accession>
<dbReference type="EMBL" id="CAWUON010000019">
    <property type="protein sequence ID" value="CAK7266559.1"/>
    <property type="molecule type" value="Genomic_DNA"/>
</dbReference>
<evidence type="ECO:0000313" key="1">
    <source>
        <dbReference type="EMBL" id="CAK7266559.1"/>
    </source>
</evidence>
<name>A0ABP0DEA2_9PEZI</name>
<evidence type="ECO:0000313" key="2">
    <source>
        <dbReference type="Proteomes" id="UP001642502"/>
    </source>
</evidence>
<keyword evidence="2" id="KW-1185">Reference proteome</keyword>
<protein>
    <submittedName>
        <fullName evidence="1">Uncharacterized protein</fullName>
    </submittedName>
</protein>
<comment type="caution">
    <text evidence="1">The sequence shown here is derived from an EMBL/GenBank/DDBJ whole genome shotgun (WGS) entry which is preliminary data.</text>
</comment>
<sequence length="293" mass="31940">MPAQAPKRSFAELSDTLKLYALEIKVIANVLQTVDLTVAALFQGINDQNYDPIVRVKTATSHQELDIHEGGAQAGNDQSCDAADPLLEIPHPSDTLAVIVSKMAALARATQAGKNLAVCTGFKGAKHQERNPVVIAKAAMTPSELLMYKAWKAGATLESFDWQKNREPTTNGKGAAKRYSEQATAMDIAWDHTGATPENVAWLQKHMIHALPLIKAIVRVTKAEVDLCGGSDELAGLDMAELQTIHKVVAISTRKLSQEEAAMHSIIRSTRTLRARADALMNRINLRYRTVGR</sequence>
<dbReference type="Proteomes" id="UP001642502">
    <property type="component" value="Unassembled WGS sequence"/>
</dbReference>
<gene>
    <name evidence="1" type="ORF">SEPCBS119000_002092</name>
</gene>